<dbReference type="NCBIfam" id="TIGR03925">
    <property type="entry name" value="T7SS_EccC_b"/>
    <property type="match status" value="1"/>
</dbReference>
<dbReference type="InterPro" id="IPR023836">
    <property type="entry name" value="EccCa-like_Actinobacteria"/>
</dbReference>
<dbReference type="InterPro" id="IPR050206">
    <property type="entry name" value="FtsK/SpoIIIE/SftA"/>
</dbReference>
<dbReference type="Proteomes" id="UP000614410">
    <property type="component" value="Unassembled WGS sequence"/>
</dbReference>
<organism evidence="13 14">
    <name type="scientific">Candidatus Amunia macphersoniae</name>
    <dbReference type="NCBI Taxonomy" id="3127014"/>
    <lineage>
        <taxon>Bacteria</taxon>
        <taxon>Bacillati</taxon>
        <taxon>Candidatus Dormiibacterota</taxon>
        <taxon>Candidatus Dormibacteria</taxon>
        <taxon>Candidatus Aeolococcales</taxon>
        <taxon>Candidatus Aeolococcaceae</taxon>
        <taxon>Candidatus Amunia</taxon>
    </lineage>
</organism>
<evidence type="ECO:0000256" key="5">
    <source>
        <dbReference type="ARBA" id="ARBA00022741"/>
    </source>
</evidence>
<accession>A0A934KEZ7</accession>
<evidence type="ECO:0000313" key="13">
    <source>
        <dbReference type="EMBL" id="MBJ7610078.1"/>
    </source>
</evidence>
<dbReference type="Gene3D" id="3.40.50.300">
    <property type="entry name" value="P-loop containing nucleotide triphosphate hydrolases"/>
    <property type="match status" value="4"/>
</dbReference>
<feature type="domain" description="FtsK" evidence="12">
    <location>
        <begin position="847"/>
        <end position="1038"/>
    </location>
</feature>
<feature type="binding site" evidence="9">
    <location>
        <begin position="1159"/>
        <end position="1166"/>
    </location>
    <ligand>
        <name>ATP</name>
        <dbReference type="ChEBI" id="CHEBI:30616"/>
    </ligand>
</feature>
<dbReference type="GO" id="GO:0005524">
    <property type="term" value="F:ATP binding"/>
    <property type="evidence" value="ECO:0007669"/>
    <property type="project" value="UniProtKB-UniRule"/>
</dbReference>
<dbReference type="PANTHER" id="PTHR22683:SF1">
    <property type="entry name" value="TYPE VII SECRETION SYSTEM PROTEIN ESSC"/>
    <property type="match status" value="1"/>
</dbReference>
<dbReference type="EMBL" id="JAEKNN010000054">
    <property type="protein sequence ID" value="MBJ7610078.1"/>
    <property type="molecule type" value="Genomic_DNA"/>
</dbReference>
<evidence type="ECO:0000256" key="2">
    <source>
        <dbReference type="ARBA" id="ARBA00022475"/>
    </source>
</evidence>
<evidence type="ECO:0000259" key="12">
    <source>
        <dbReference type="PROSITE" id="PS50901"/>
    </source>
</evidence>
<dbReference type="NCBIfam" id="TIGR03924">
    <property type="entry name" value="T7SS_EccC_a"/>
    <property type="match status" value="1"/>
</dbReference>
<feature type="domain" description="FtsK" evidence="12">
    <location>
        <begin position="501"/>
        <end position="701"/>
    </location>
</feature>
<evidence type="ECO:0000256" key="8">
    <source>
        <dbReference type="ARBA" id="ARBA00023136"/>
    </source>
</evidence>
<evidence type="ECO:0000256" key="11">
    <source>
        <dbReference type="SAM" id="Phobius"/>
    </source>
</evidence>
<protein>
    <submittedName>
        <fullName evidence="13">Type VII secretion protein EccCa</fullName>
    </submittedName>
</protein>
<reference evidence="13 14" key="1">
    <citation type="submission" date="2020-10" db="EMBL/GenBank/DDBJ databases">
        <title>Ca. Dormibacterota MAGs.</title>
        <authorList>
            <person name="Montgomery K."/>
        </authorList>
    </citation>
    <scope>NUCLEOTIDE SEQUENCE [LARGE SCALE GENOMIC DNA]</scope>
    <source>
        <strain evidence="13">Mitchell_Peninsula_5</strain>
    </source>
</reference>
<feature type="domain" description="FtsK" evidence="12">
    <location>
        <begin position="1141"/>
        <end position="1326"/>
    </location>
</feature>
<dbReference type="GO" id="GO:0003677">
    <property type="term" value="F:DNA binding"/>
    <property type="evidence" value="ECO:0007669"/>
    <property type="project" value="InterPro"/>
</dbReference>
<dbReference type="PANTHER" id="PTHR22683">
    <property type="entry name" value="SPORULATION PROTEIN RELATED"/>
    <property type="match status" value="1"/>
</dbReference>
<keyword evidence="4" id="KW-0677">Repeat</keyword>
<keyword evidence="7 11" id="KW-1133">Transmembrane helix</keyword>
<evidence type="ECO:0000256" key="3">
    <source>
        <dbReference type="ARBA" id="ARBA00022692"/>
    </source>
</evidence>
<name>A0A934KEZ7_9BACT</name>
<dbReference type="Pfam" id="PF01580">
    <property type="entry name" value="FtsK_SpoIIIE"/>
    <property type="match status" value="2"/>
</dbReference>
<comment type="subcellular location">
    <subcellularLocation>
        <location evidence="1">Cell membrane</location>
        <topology evidence="1">Multi-pass membrane protein</topology>
    </subcellularLocation>
</comment>
<evidence type="ECO:0000256" key="1">
    <source>
        <dbReference type="ARBA" id="ARBA00004651"/>
    </source>
</evidence>
<comment type="caution">
    <text evidence="13">The sequence shown here is derived from an EMBL/GenBank/DDBJ whole genome shotgun (WGS) entry which is preliminary data.</text>
</comment>
<keyword evidence="3 11" id="KW-0812">Transmembrane</keyword>
<evidence type="ECO:0000313" key="14">
    <source>
        <dbReference type="Proteomes" id="UP000614410"/>
    </source>
</evidence>
<keyword evidence="5 9" id="KW-0547">Nucleotide-binding</keyword>
<dbReference type="InterPro" id="IPR003593">
    <property type="entry name" value="AAA+_ATPase"/>
</dbReference>
<feature type="transmembrane region" description="Helical" evidence="11">
    <location>
        <begin position="62"/>
        <end position="81"/>
    </location>
</feature>
<evidence type="ECO:0000256" key="10">
    <source>
        <dbReference type="SAM" id="MobiDB-lite"/>
    </source>
</evidence>
<feature type="transmembrane region" description="Helical" evidence="11">
    <location>
        <begin position="86"/>
        <end position="105"/>
    </location>
</feature>
<gene>
    <name evidence="13" type="primary">eccCa</name>
    <name evidence="13" type="ORF">JF887_11710</name>
</gene>
<evidence type="ECO:0000256" key="9">
    <source>
        <dbReference type="PROSITE-ProRule" id="PRU00289"/>
    </source>
</evidence>
<dbReference type="InterPro" id="IPR023837">
    <property type="entry name" value="EccCb-like_Actinobacteria"/>
</dbReference>
<feature type="binding site" evidence="9">
    <location>
        <begin position="524"/>
        <end position="531"/>
    </location>
    <ligand>
        <name>ATP</name>
        <dbReference type="ChEBI" id="CHEBI:30616"/>
    </ligand>
</feature>
<dbReference type="GO" id="GO:0005886">
    <property type="term" value="C:plasma membrane"/>
    <property type="evidence" value="ECO:0007669"/>
    <property type="project" value="UniProtKB-SubCell"/>
</dbReference>
<evidence type="ECO:0000256" key="7">
    <source>
        <dbReference type="ARBA" id="ARBA00022989"/>
    </source>
</evidence>
<feature type="binding site" evidence="9">
    <location>
        <begin position="865"/>
        <end position="872"/>
    </location>
    <ligand>
        <name>ATP</name>
        <dbReference type="ChEBI" id="CHEBI:30616"/>
    </ligand>
</feature>
<proteinExistence type="predicted"/>
<evidence type="ECO:0000256" key="4">
    <source>
        <dbReference type="ARBA" id="ARBA00022737"/>
    </source>
</evidence>
<feature type="region of interest" description="Disordered" evidence="10">
    <location>
        <begin position="1358"/>
        <end position="1394"/>
    </location>
</feature>
<dbReference type="PROSITE" id="PS50901">
    <property type="entry name" value="FTSK"/>
    <property type="match status" value="3"/>
</dbReference>
<keyword evidence="2" id="KW-1003">Cell membrane</keyword>
<dbReference type="SMART" id="SM00382">
    <property type="entry name" value="AAA"/>
    <property type="match status" value="2"/>
</dbReference>
<dbReference type="InterPro" id="IPR002543">
    <property type="entry name" value="FtsK_dom"/>
</dbReference>
<keyword evidence="6 9" id="KW-0067">ATP-binding</keyword>
<keyword evidence="8 11" id="KW-0472">Membrane</keyword>
<sequence length="1394" mass="146401">MEAANVDGRARAAEGARAPTGESSAGYGLQLHRPARVWPVGPPDTPIGLAAPPTPPEAEEGGAWMSLLPMVGSLSIIAFAFVVRSLVYIIVIAAMVLAMVAASLGTRVVQTRSRARRWQLVQARYRRHLGDVEARAAAAAELQGAGLAGLYPNTAALLSLVRSGDGVWERRPTDQDFAAVRLGLGEVAATCPVAPEAPVTPLAQPDPELAEAAEEVTRRYRSLPAAPVMLPLRRLGVLAVVGPRPRARDLVGSWVASLAAGHALGELRLIGYVPVDSEDAWDWVKWLPHTRDPRGGDDFGRARRAFTTDLDVFAEQVRLLVRPRMEARRRAGETGALGGAGPVHEHVVVVIDGYEPGGPVAAIRDLEPLMAEAGLIDASVVVLVDEENQVPATCGARVDLGAVGTASYRESGPGGHAQQGVAVDELDRADAEELARLLAPLQLADGHTGGDLVDSLRLVELLGVEHAEAFDTATGWLTVPAVVAGRRGELLRVPIGRADDGEPLVLDLKEAAAGGAGPHGILVGATGSGKSELLRSLVIALAAQHDPGLLNVVLVDFKGGAAFAELAGLPHVCGLVTNLADDLSLVDRMQQALAGELERRQQLLSDVGNLDSIGGYHNLLAEGADLPALPFLVVVVDEFGELLVARPEFLDTFIALGRLGRSLGIHLLLASQRLDEGRIRGLEPHLRYRICLRTNTSGESSAVLGSPAAFQLPAIPGLGYLQVDRELTRFKVGLVTLPYQRPQPLDHSRLMTETMRPFTLGSAFADEKLASTDDGRGESDLNVLVARLAAAAHGRDAAHRVWLDPLPDQLTLGDVRARCDRARGAGREGGSMQAALGLVDLPLRQDQAPLVVDLSAGGGNLAVAGAPRTGKSTLLRTLVVDLASRHGPDEVQFYCLDLGGGGLFTLADLPHVGAMVGRGEVEMTARLLREMRALIDERAAAFRDQEVTSLADHRRALSGAGGPSVGAADVFLLVDGIGLLRSTMPEDETLVGEIASSGLQYGVHVVLAANRWLDIRPALLDAIGTRLEFHLGEASDSQVGREAARAVPADRPGRGLVRSGDTFQAALPVTADAAWPAGERAVVDDLARTCHSRYPGLQAPRVTALPATVSPGDVDRLATAAGSTAPDPAGGFLLGVAEFRSQPVQIDLLAAGAHLLVLGDGASGRTTLLRRALAHLLERHGRGQVEIHIVDLARGLVDLAESPQVTHYAATTTAAEKIAIDLAAEISARTPPDALTPAQLRGGGWWDGPQHFLVVDDYDLTLTQAGGPLGALVDCLPLALDTGLHVLLTRRVAGASRTAFEPFTQRLRELGPVALLLSGDVAEGPLVGGVTARPQPPGRGYLVRPGHAPMLVQLCNEPGPPPADELRRTAPADQAVPGGAPAVSTSRQAGVGFE</sequence>
<feature type="region of interest" description="Disordered" evidence="10">
    <location>
        <begin position="1"/>
        <end position="27"/>
    </location>
</feature>
<dbReference type="InterPro" id="IPR027417">
    <property type="entry name" value="P-loop_NTPase"/>
</dbReference>
<evidence type="ECO:0000256" key="6">
    <source>
        <dbReference type="ARBA" id="ARBA00022840"/>
    </source>
</evidence>
<dbReference type="SUPFAM" id="SSF52540">
    <property type="entry name" value="P-loop containing nucleoside triphosphate hydrolases"/>
    <property type="match status" value="3"/>
</dbReference>
<dbReference type="CDD" id="cd00882">
    <property type="entry name" value="Ras_like_GTPase"/>
    <property type="match status" value="1"/>
</dbReference>